<protein>
    <submittedName>
        <fullName evidence="1">Uncharacterized protein</fullName>
    </submittedName>
</protein>
<accession>A0A2A3ZIB2</accession>
<evidence type="ECO:0000313" key="2">
    <source>
        <dbReference type="Proteomes" id="UP000217720"/>
    </source>
</evidence>
<reference evidence="1 2" key="1">
    <citation type="journal article" date="2017" name="Elife">
        <title>Extensive horizontal gene transfer in cheese-associated bacteria.</title>
        <authorList>
            <person name="Bonham K.S."/>
            <person name="Wolfe B.E."/>
            <person name="Dutton R.J."/>
        </authorList>
    </citation>
    <scope>NUCLEOTIDE SEQUENCE [LARGE SCALE GENOMIC DNA]</scope>
    <source>
        <strain evidence="1 2">900_6</strain>
    </source>
</reference>
<comment type="caution">
    <text evidence="1">The sequence shown here is derived from an EMBL/GenBank/DDBJ whole genome shotgun (WGS) entry which is preliminary data.</text>
</comment>
<dbReference type="Proteomes" id="UP000217720">
    <property type="component" value="Unassembled WGS sequence"/>
</dbReference>
<evidence type="ECO:0000313" key="1">
    <source>
        <dbReference type="EMBL" id="PCC51247.1"/>
    </source>
</evidence>
<dbReference type="AlphaFoldDB" id="A0A2A3ZIB2"/>
<organism evidence="1 2">
    <name type="scientific">Brevibacterium aurantiacum</name>
    <dbReference type="NCBI Taxonomy" id="273384"/>
    <lineage>
        <taxon>Bacteria</taxon>
        <taxon>Bacillati</taxon>
        <taxon>Actinomycetota</taxon>
        <taxon>Actinomycetes</taxon>
        <taxon>Micrococcales</taxon>
        <taxon>Brevibacteriaceae</taxon>
        <taxon>Brevibacterium</taxon>
    </lineage>
</organism>
<gene>
    <name evidence="1" type="ORF">CIK62_01645</name>
</gene>
<sequence length="104" mass="11512">MKPTVKAFQDDIGLLNELKKQASKGVPKGSLHVFAHDDERIDCIVGDATSQPADIADLVADRWNEEDSELRTVFRGFGFDPEECDDLETKLDNGKLLLVIGQPN</sequence>
<dbReference type="RefSeq" id="WP_009884230.1">
    <property type="nucleotide sequence ID" value="NZ_AAGP01000029.1"/>
</dbReference>
<name>A0A2A3ZIB2_BREAU</name>
<dbReference type="EMBL" id="NRGO01000004">
    <property type="protein sequence ID" value="PCC51247.1"/>
    <property type="molecule type" value="Genomic_DNA"/>
</dbReference>
<proteinExistence type="predicted"/>